<dbReference type="InterPro" id="IPR035965">
    <property type="entry name" value="PAS-like_dom_sf"/>
</dbReference>
<feature type="domain" description="Histidine kinase" evidence="8">
    <location>
        <begin position="1948"/>
        <end position="2167"/>
    </location>
</feature>
<evidence type="ECO:0000256" key="6">
    <source>
        <dbReference type="SAM" id="MobiDB-lite"/>
    </source>
</evidence>
<feature type="domain" description="PAS" evidence="9">
    <location>
        <begin position="1640"/>
        <end position="1685"/>
    </location>
</feature>
<evidence type="ECO:0000256" key="5">
    <source>
        <dbReference type="ARBA" id="ARBA00022777"/>
    </source>
</evidence>
<evidence type="ECO:0000256" key="3">
    <source>
        <dbReference type="ARBA" id="ARBA00022553"/>
    </source>
</evidence>
<evidence type="ECO:0000259" key="7">
    <source>
        <dbReference type="PROSITE" id="PS50011"/>
    </source>
</evidence>
<dbReference type="SMART" id="SM00091">
    <property type="entry name" value="PAS"/>
    <property type="match status" value="2"/>
</dbReference>
<dbReference type="InterPro" id="IPR036890">
    <property type="entry name" value="HATPase_C_sf"/>
</dbReference>
<keyword evidence="5 11" id="KW-0418">Kinase</keyword>
<dbReference type="InterPro" id="IPR036097">
    <property type="entry name" value="HisK_dim/P_sf"/>
</dbReference>
<dbReference type="CDD" id="cd00075">
    <property type="entry name" value="HATPase"/>
    <property type="match status" value="1"/>
</dbReference>
<dbReference type="InterPro" id="IPR004358">
    <property type="entry name" value="Sig_transdc_His_kin-like_C"/>
</dbReference>
<dbReference type="CDD" id="cd14014">
    <property type="entry name" value="STKc_PknB_like"/>
    <property type="match status" value="1"/>
</dbReference>
<accession>A0A250J1A6</accession>
<dbReference type="GO" id="GO:0000155">
    <property type="term" value="F:phosphorelay sensor kinase activity"/>
    <property type="evidence" value="ECO:0007669"/>
    <property type="project" value="InterPro"/>
</dbReference>
<dbReference type="Gene3D" id="3.30.450.20">
    <property type="entry name" value="PAS domain"/>
    <property type="match status" value="2"/>
</dbReference>
<dbReference type="InterPro" id="IPR013656">
    <property type="entry name" value="PAS_4"/>
</dbReference>
<evidence type="ECO:0000259" key="8">
    <source>
        <dbReference type="PROSITE" id="PS50109"/>
    </source>
</evidence>
<dbReference type="SUPFAM" id="SSF55874">
    <property type="entry name" value="ATPase domain of HSP90 chaperone/DNA topoisomerase II/histidine kinase"/>
    <property type="match status" value="1"/>
</dbReference>
<dbReference type="SUPFAM" id="SSF55781">
    <property type="entry name" value="GAF domain-like"/>
    <property type="match status" value="2"/>
</dbReference>
<dbReference type="InterPro" id="IPR008271">
    <property type="entry name" value="Ser/Thr_kinase_AS"/>
</dbReference>
<evidence type="ECO:0000259" key="9">
    <source>
        <dbReference type="PROSITE" id="PS50112"/>
    </source>
</evidence>
<dbReference type="CDD" id="cd00130">
    <property type="entry name" value="PAS"/>
    <property type="match status" value="2"/>
</dbReference>
<dbReference type="Gene3D" id="1.10.287.130">
    <property type="match status" value="1"/>
</dbReference>
<dbReference type="Pfam" id="PF01590">
    <property type="entry name" value="GAF"/>
    <property type="match status" value="1"/>
</dbReference>
<dbReference type="InterPro" id="IPR027417">
    <property type="entry name" value="P-loop_NTPase"/>
</dbReference>
<evidence type="ECO:0000259" key="10">
    <source>
        <dbReference type="PROSITE" id="PS50113"/>
    </source>
</evidence>
<dbReference type="PROSITE" id="PS50109">
    <property type="entry name" value="HIS_KIN"/>
    <property type="match status" value="1"/>
</dbReference>
<dbReference type="Proteomes" id="UP000217257">
    <property type="component" value="Chromosome"/>
</dbReference>
<feature type="domain" description="PAS" evidence="9">
    <location>
        <begin position="1507"/>
        <end position="1544"/>
    </location>
</feature>
<comment type="catalytic activity">
    <reaction evidence="1">
        <text>ATP + protein L-histidine = ADP + protein N-phospho-L-histidine.</text>
        <dbReference type="EC" id="2.7.13.3"/>
    </reaction>
</comment>
<dbReference type="InterPro" id="IPR005467">
    <property type="entry name" value="His_kinase_dom"/>
</dbReference>
<dbReference type="GO" id="GO:0009882">
    <property type="term" value="F:blue light photoreceptor activity"/>
    <property type="evidence" value="ECO:0007669"/>
    <property type="project" value="UniProtKB-ARBA"/>
</dbReference>
<keyword evidence="3" id="KW-0597">Phosphoprotein</keyword>
<dbReference type="SUPFAM" id="SSF52540">
    <property type="entry name" value="P-loop containing nucleoside triphosphate hydrolases"/>
    <property type="match status" value="1"/>
</dbReference>
<organism evidence="11 12">
    <name type="scientific">Cystobacter fuscus</name>
    <dbReference type="NCBI Taxonomy" id="43"/>
    <lineage>
        <taxon>Bacteria</taxon>
        <taxon>Pseudomonadati</taxon>
        <taxon>Myxococcota</taxon>
        <taxon>Myxococcia</taxon>
        <taxon>Myxococcales</taxon>
        <taxon>Cystobacterineae</taxon>
        <taxon>Archangiaceae</taxon>
        <taxon>Cystobacter</taxon>
    </lineage>
</organism>
<dbReference type="PROSITE" id="PS00108">
    <property type="entry name" value="PROTEIN_KINASE_ST"/>
    <property type="match status" value="1"/>
</dbReference>
<dbReference type="CDD" id="cd00082">
    <property type="entry name" value="HisKA"/>
    <property type="match status" value="1"/>
</dbReference>
<dbReference type="RefSeq" id="WP_095985605.1">
    <property type="nucleotide sequence ID" value="NZ_CP022098.1"/>
</dbReference>
<dbReference type="Gene3D" id="3.40.50.300">
    <property type="entry name" value="P-loop containing nucleotide triphosphate hydrolases"/>
    <property type="match status" value="1"/>
</dbReference>
<dbReference type="Pfam" id="PF02518">
    <property type="entry name" value="HATPase_c"/>
    <property type="match status" value="1"/>
</dbReference>
<dbReference type="Pfam" id="PF13191">
    <property type="entry name" value="AAA_16"/>
    <property type="match status" value="1"/>
</dbReference>
<dbReference type="Pfam" id="PF00512">
    <property type="entry name" value="HisKA"/>
    <property type="match status" value="1"/>
</dbReference>
<evidence type="ECO:0000313" key="11">
    <source>
        <dbReference type="EMBL" id="ATB37262.1"/>
    </source>
</evidence>
<dbReference type="InterPro" id="IPR011009">
    <property type="entry name" value="Kinase-like_dom_sf"/>
</dbReference>
<keyword evidence="4" id="KW-0808">Transferase</keyword>
<dbReference type="PROSITE" id="PS50113">
    <property type="entry name" value="PAC"/>
    <property type="match status" value="1"/>
</dbReference>
<feature type="domain" description="PAC" evidence="10">
    <location>
        <begin position="1586"/>
        <end position="1639"/>
    </location>
</feature>
<feature type="domain" description="Protein kinase" evidence="7">
    <location>
        <begin position="22"/>
        <end position="284"/>
    </location>
</feature>
<feature type="region of interest" description="Disordered" evidence="6">
    <location>
        <begin position="2166"/>
        <end position="2201"/>
    </location>
</feature>
<proteinExistence type="predicted"/>
<dbReference type="Gene3D" id="1.10.510.10">
    <property type="entry name" value="Transferase(Phosphotransferase) domain 1"/>
    <property type="match status" value="1"/>
</dbReference>
<dbReference type="Gene3D" id="3.30.450.40">
    <property type="match status" value="2"/>
</dbReference>
<dbReference type="InterPro" id="IPR053159">
    <property type="entry name" value="Hybrid_Histidine_Kinase"/>
</dbReference>
<dbReference type="PRINTS" id="PR00344">
    <property type="entry name" value="BCTRLSENSOR"/>
</dbReference>
<dbReference type="EC" id="2.7.13.3" evidence="2"/>
<dbReference type="Gene3D" id="3.30.565.10">
    <property type="entry name" value="Histidine kinase-like ATPase, C-terminal domain"/>
    <property type="match status" value="1"/>
</dbReference>
<name>A0A250J1A6_9BACT</name>
<dbReference type="PANTHER" id="PTHR43642:SF1">
    <property type="entry name" value="HYBRID SIGNAL TRANSDUCTION HISTIDINE KINASE G"/>
    <property type="match status" value="1"/>
</dbReference>
<dbReference type="KEGG" id="cfus:CYFUS_002683"/>
<evidence type="ECO:0000313" key="12">
    <source>
        <dbReference type="Proteomes" id="UP000217257"/>
    </source>
</evidence>
<dbReference type="Pfam" id="PF08448">
    <property type="entry name" value="PAS_4"/>
    <property type="match status" value="2"/>
</dbReference>
<dbReference type="InterPro" id="IPR003661">
    <property type="entry name" value="HisK_dim/P_dom"/>
</dbReference>
<dbReference type="NCBIfam" id="TIGR00229">
    <property type="entry name" value="sensory_box"/>
    <property type="match status" value="2"/>
</dbReference>
<dbReference type="InterPro" id="IPR003594">
    <property type="entry name" value="HATPase_dom"/>
</dbReference>
<gene>
    <name evidence="11" type="ORF">CYFUS_002683</name>
</gene>
<dbReference type="PROSITE" id="PS50011">
    <property type="entry name" value="PROTEIN_KINASE_DOM"/>
    <property type="match status" value="1"/>
</dbReference>
<dbReference type="SMART" id="SM00388">
    <property type="entry name" value="HisKA"/>
    <property type="match status" value="1"/>
</dbReference>
<evidence type="ECO:0000256" key="4">
    <source>
        <dbReference type="ARBA" id="ARBA00022679"/>
    </source>
</evidence>
<dbReference type="Pfam" id="PF13185">
    <property type="entry name" value="GAF_2"/>
    <property type="match status" value="1"/>
</dbReference>
<dbReference type="SUPFAM" id="SSF56112">
    <property type="entry name" value="Protein kinase-like (PK-like)"/>
    <property type="match status" value="1"/>
</dbReference>
<dbReference type="PANTHER" id="PTHR43642">
    <property type="entry name" value="HYBRID SIGNAL TRANSDUCTION HISTIDINE KINASE G"/>
    <property type="match status" value="1"/>
</dbReference>
<dbReference type="SMART" id="SM00220">
    <property type="entry name" value="S_TKc"/>
    <property type="match status" value="1"/>
</dbReference>
<evidence type="ECO:0000256" key="1">
    <source>
        <dbReference type="ARBA" id="ARBA00000085"/>
    </source>
</evidence>
<dbReference type="InterPro" id="IPR029016">
    <property type="entry name" value="GAF-like_dom_sf"/>
</dbReference>
<dbReference type="InterPro" id="IPR003018">
    <property type="entry name" value="GAF"/>
</dbReference>
<dbReference type="EMBL" id="CP022098">
    <property type="protein sequence ID" value="ATB37262.1"/>
    <property type="molecule type" value="Genomic_DNA"/>
</dbReference>
<dbReference type="SMART" id="SM00387">
    <property type="entry name" value="HATPase_c"/>
    <property type="match status" value="1"/>
</dbReference>
<dbReference type="PROSITE" id="PS50112">
    <property type="entry name" value="PAS"/>
    <property type="match status" value="2"/>
</dbReference>
<dbReference type="FunFam" id="3.30.565.10:FF:000006">
    <property type="entry name" value="Sensor histidine kinase WalK"/>
    <property type="match status" value="1"/>
</dbReference>
<dbReference type="SMART" id="SM00065">
    <property type="entry name" value="GAF"/>
    <property type="match status" value="2"/>
</dbReference>
<dbReference type="SUPFAM" id="SSF47384">
    <property type="entry name" value="Homodimeric domain of signal transducing histidine kinase"/>
    <property type="match status" value="1"/>
</dbReference>
<dbReference type="Pfam" id="PF00069">
    <property type="entry name" value="Pkinase"/>
    <property type="match status" value="1"/>
</dbReference>
<dbReference type="InterPro" id="IPR000719">
    <property type="entry name" value="Prot_kinase_dom"/>
</dbReference>
<sequence length="2201" mass="247125">MVLRKSCYRLDMPLGPQVLQGYTVTETIREGSSTVIFRALRERDGRPVILKTPRTEHPTLRDLERLRSEYEMGRRVGGAAAVRPYSLERNRDRLVLILEDFGGHPLAHFLGVPMEPGRFLELATRITQALAELHRHGVAHRDIKPHNILVHPDTGEVKLTDLGGASLLPREYQGVQNPRFIEGSLPYLSPEQTGRMNRAVDYRSDLYSLGVTFFEMLTGTLPFHAEDLLGWVHCHVARSPPSPSDIIPAVPEVLSRIVLKLMSKMGEERYQSALGLMSDLERCLEQWKARGSIAPFPLGAHDVSERFLIPQKLYGREEEVAALMDALARVVSSGAPGLMLVSGYPGIGKSSLVRELYGPLAKAKGLFLSGKFDQFKRDAPYATLSQAFRELVQQLLTEDEERIADWRQRLQSAVGLDGQLIVDIVPQIELIIGGQPPTQELPLLEAQHRFHRVFQKFLGVFTRKEHPLALFLDDLQWADAASLRLIQHLITHPETRHLLVIGAYRDNEVSSSHPLMLTLSEIRKAGAVVNELVLSPLSLEHLNLLVADTLHQEPFQTHPLTRLIQEKTQGNPFFVTQFLTMLYQEGLVELDRTAAVWRWDIARIRAKSYTDNVVELMVARLKRLPVTTQNVLMLTASIGDHIEARLLAVIRGQAEEELHREMWEAVKEGLMLRIGDSYRFLHDRVQQAAYSLIPEDQRSTVHLRSGRLLLAQLSPAEIEERIFDVVDQLNRGISGVVSLEEKERLAALNLQAGRKAKASTAYRSAIKYLSAGVMLLSERCWEDQYALTYALHEELAECEFLSGGIEEAERLLIGVLERARTRADKAMVYRVLIELHVTRAENARAVDFSLECLALFGIHMTPHPDWSEVEAEYEQVWANLGGRHIEELFGLPLVMDPEVQTVMRVLSTLFAPAYFTDHNLYYLHLCHMVNISLRQGTTDASPHGYAYFGLILGSAFHRYEDGYRFGRLACDLVDTHHFLAYKAKVNHAMAFISHWCRPLREDFGYLQTAFQTGTETGDVTISCYGCENVIAAQLSQGVPLSEVYRETEVRLDYVRKARFQDVEEALVNIQCFIRSMRGLTQGFSTATGESINREELEVQPSANRLSMRVCLYHILELQAFFMSDDYEKALVAASRAKKRLWAILSLIQVHDYHFYAALSLAACHDRVPPDERARRLEMLATHQRQLQEWAANCPENFSNTHALVSAEIARLLGRDLEAMHSYEEAIRSARDNGFTQNEGLSYELAARFYLQRGFEDFAYTYLRKARACYECWGADGKVRTLDERYPNLLERPALPITATVTARTEQLDLLSVMKASQAISGEIVLERLLETLMRVLIEQAGAERGLLMLRRGEDLSISAEARLDKREVVVRLFPPGPSAWAPPQAVVNYVKRTRERLILGDSSAPALFGVDGSGASRLPRSALCLPILRQGALVALLYLENDLASHAFSEDRMATLDLLAAQAAISLENARLYSEVREESRERERAEAAASERAAALARSEQALHAERQLLQSILTNMGEGVVVADEHGRLVLFNPAAEQVLGIGLTDTPLRQWSEYYGIYLHDQVTPYPSEELPLARAIRGEAVDRVELFMRHSTKPEGTWLLVSARPLKDDQGTPRGGVVVVSDVTDIKEAEETLRRSQHQLQSIIDNTPALVSIKDTQGHFLLVNRRFESLFGIKPERLIGKRDGEVFPKERAAQSRAHDLEVLEAGRPLEWEEEVHQADGPHTYLSVKFPLADAAEAPHAICTIATDITERKRMEVAERFLAEASRELVTSLDYETTFQRIAGLAVPRLAELCIVFALHESGQRRPVAVADVVPARAERVREFLHHHPLDANASTGPHQVLRTGQPEAFPGRRGLLGQPIPEEARWNALKGLEGQSFICVPLWARGRCLGVLSLLSTRSRRVHGPADLALAEELGRRAAFAIDNALLYRKAQESIRVRDEFLSIASHELKTPLTSMGLRARQVELALAHQLLEPQLRCKVASMLATFGAQMKRLVQLVDQLLDVSRINTGRLELHLEETDLSAVAREVTERLAEQLEKAGCTLELELELSVVGEWDRFRLEQVVTNLLTNAMKYGARHPIRMKVWSEEDKALLRVEDRGLGIPKEDQSRIFELFERAASHNYGGLGLGLFIAREIVLAHAGRIWLESEPGVGTTFFVEFPRSASGSQRTPLSKAAGDASSLKWSGTPSAPGEDGVTG</sequence>
<dbReference type="GO" id="GO:0005524">
    <property type="term" value="F:ATP binding"/>
    <property type="evidence" value="ECO:0007669"/>
    <property type="project" value="InterPro"/>
</dbReference>
<dbReference type="InterPro" id="IPR000700">
    <property type="entry name" value="PAS-assoc_C"/>
</dbReference>
<dbReference type="InterPro" id="IPR000014">
    <property type="entry name" value="PAS"/>
</dbReference>
<protein>
    <recommendedName>
        <fullName evidence="2">histidine kinase</fullName>
        <ecNumber evidence="2">2.7.13.3</ecNumber>
    </recommendedName>
</protein>
<evidence type="ECO:0000256" key="2">
    <source>
        <dbReference type="ARBA" id="ARBA00012438"/>
    </source>
</evidence>
<dbReference type="InterPro" id="IPR041664">
    <property type="entry name" value="AAA_16"/>
</dbReference>
<dbReference type="SUPFAM" id="SSF55785">
    <property type="entry name" value="PYP-like sensor domain (PAS domain)"/>
    <property type="match status" value="2"/>
</dbReference>
<reference evidence="11 12" key="1">
    <citation type="submission" date="2017-06" db="EMBL/GenBank/DDBJ databases">
        <title>Sequencing and comparative analysis of myxobacterial genomes.</title>
        <authorList>
            <person name="Rupp O."/>
            <person name="Goesmann A."/>
            <person name="Sogaard-Andersen L."/>
        </authorList>
    </citation>
    <scope>NUCLEOTIDE SEQUENCE [LARGE SCALE GENOMIC DNA]</scope>
    <source>
        <strain evidence="11 12">DSM 52655</strain>
    </source>
</reference>